<dbReference type="PANTHER" id="PTHR11127">
    <property type="entry name" value="60S RIBOSOMAL PROTEIN L14"/>
    <property type="match status" value="1"/>
</dbReference>
<sequence>MISKFSLFVQIGRVVMINQGQFINKTAVILDVLDQNRVLVHGPTTGVDRHVINLKWVSLTKIVLPVQRGARSASLNAAIKKVELEKKVAELPASKLIAARAAKSALCDFGRFKLRVQKSKLNKKVTGLVRQKVNEANRAAHKKAVAQKAKHTKKVPKTK</sequence>
<dbReference type="GO" id="GO:0022625">
    <property type="term" value="C:cytosolic large ribosomal subunit"/>
    <property type="evidence" value="ECO:0007669"/>
    <property type="project" value="TreeGrafter"/>
</dbReference>
<dbReference type="InParanoid" id="A0A151ZI82"/>
<comment type="caution">
    <text evidence="6">The sequence shown here is derived from an EMBL/GenBank/DDBJ whole genome shotgun (WGS) entry which is preliminary data.</text>
</comment>
<dbReference type="Proteomes" id="UP000076078">
    <property type="component" value="Unassembled WGS sequence"/>
</dbReference>
<dbReference type="STRING" id="361077.A0A151ZI82"/>
<dbReference type="PANTHER" id="PTHR11127:SF2">
    <property type="entry name" value="LARGE RIBOSOMAL SUBUNIT PROTEIN EL14"/>
    <property type="match status" value="1"/>
</dbReference>
<evidence type="ECO:0000256" key="2">
    <source>
        <dbReference type="ARBA" id="ARBA00022980"/>
    </source>
</evidence>
<organism evidence="6 7">
    <name type="scientific">Tieghemostelium lacteum</name>
    <name type="common">Slime mold</name>
    <name type="synonym">Dictyostelium lacteum</name>
    <dbReference type="NCBI Taxonomy" id="361077"/>
    <lineage>
        <taxon>Eukaryota</taxon>
        <taxon>Amoebozoa</taxon>
        <taxon>Evosea</taxon>
        <taxon>Eumycetozoa</taxon>
        <taxon>Dictyostelia</taxon>
        <taxon>Dictyosteliales</taxon>
        <taxon>Raperosteliaceae</taxon>
        <taxon>Tieghemostelium</taxon>
    </lineage>
</organism>
<name>A0A151ZI82_TIELA</name>
<dbReference type="InterPro" id="IPR005824">
    <property type="entry name" value="KOW"/>
</dbReference>
<dbReference type="FunCoup" id="A0A151ZI82">
    <property type="interactions" value="607"/>
</dbReference>
<dbReference type="CDD" id="cd23702">
    <property type="entry name" value="eL14"/>
    <property type="match status" value="1"/>
</dbReference>
<dbReference type="Pfam" id="PF01929">
    <property type="entry name" value="Ribosomal_L14e"/>
    <property type="match status" value="1"/>
</dbReference>
<evidence type="ECO:0000259" key="5">
    <source>
        <dbReference type="Pfam" id="PF01929"/>
    </source>
</evidence>
<dbReference type="InterPro" id="IPR039660">
    <property type="entry name" value="Ribosomal_eL14"/>
</dbReference>
<evidence type="ECO:0000313" key="7">
    <source>
        <dbReference type="Proteomes" id="UP000076078"/>
    </source>
</evidence>
<dbReference type="SUPFAM" id="SSF50104">
    <property type="entry name" value="Translation proteins SH3-like domain"/>
    <property type="match status" value="1"/>
</dbReference>
<evidence type="ECO:0000259" key="4">
    <source>
        <dbReference type="Pfam" id="PF00467"/>
    </source>
</evidence>
<accession>A0A151ZI82</accession>
<dbReference type="Gene3D" id="2.30.30.30">
    <property type="match status" value="1"/>
</dbReference>
<dbReference type="OrthoDB" id="1875589at2759"/>
<feature type="domain" description="Large ribosomal subunit protein eL14" evidence="5">
    <location>
        <begin position="49"/>
        <end position="121"/>
    </location>
</feature>
<keyword evidence="7" id="KW-1185">Reference proteome</keyword>
<dbReference type="AlphaFoldDB" id="A0A151ZI82"/>
<dbReference type="GO" id="GO:0042273">
    <property type="term" value="P:ribosomal large subunit biogenesis"/>
    <property type="evidence" value="ECO:0007669"/>
    <property type="project" value="TreeGrafter"/>
</dbReference>
<dbReference type="InterPro" id="IPR008991">
    <property type="entry name" value="Translation_prot_SH3-like_sf"/>
</dbReference>
<comment type="similarity">
    <text evidence="1">Belongs to the eukaryotic ribosomal protein eL14 family.</text>
</comment>
<keyword evidence="2 6" id="KW-0689">Ribosomal protein</keyword>
<dbReference type="Pfam" id="PF00467">
    <property type="entry name" value="KOW"/>
    <property type="match status" value="1"/>
</dbReference>
<dbReference type="GO" id="GO:0006412">
    <property type="term" value="P:translation"/>
    <property type="evidence" value="ECO:0007669"/>
    <property type="project" value="InterPro"/>
</dbReference>
<gene>
    <name evidence="6" type="ORF">DLAC_05058</name>
</gene>
<dbReference type="EMBL" id="LODT01000025">
    <property type="protein sequence ID" value="KYQ93673.1"/>
    <property type="molecule type" value="Genomic_DNA"/>
</dbReference>
<protein>
    <submittedName>
        <fullName evidence="6">S60 ribosomal protein L14</fullName>
    </submittedName>
</protein>
<dbReference type="OMA" id="ANWRFVE"/>
<evidence type="ECO:0000256" key="1">
    <source>
        <dbReference type="ARBA" id="ARBA00006592"/>
    </source>
</evidence>
<evidence type="ECO:0000313" key="6">
    <source>
        <dbReference type="EMBL" id="KYQ93673.1"/>
    </source>
</evidence>
<dbReference type="GO" id="GO:0003723">
    <property type="term" value="F:RNA binding"/>
    <property type="evidence" value="ECO:0007669"/>
    <property type="project" value="InterPro"/>
</dbReference>
<proteinExistence type="inferred from homology"/>
<dbReference type="InterPro" id="IPR014722">
    <property type="entry name" value="Rib_uL2_dom2"/>
</dbReference>
<keyword evidence="3" id="KW-0687">Ribonucleoprotein</keyword>
<dbReference type="GO" id="GO:0003735">
    <property type="term" value="F:structural constituent of ribosome"/>
    <property type="evidence" value="ECO:0007669"/>
    <property type="project" value="InterPro"/>
</dbReference>
<reference evidence="6 7" key="1">
    <citation type="submission" date="2015-12" db="EMBL/GenBank/DDBJ databases">
        <title>Dictyostelia acquired genes for synthesis and detection of signals that induce cell-type specialization by lateral gene transfer from prokaryotes.</title>
        <authorList>
            <person name="Gloeckner G."/>
            <person name="Schaap P."/>
        </authorList>
    </citation>
    <scope>NUCLEOTIDE SEQUENCE [LARGE SCALE GENOMIC DNA]</scope>
    <source>
        <strain evidence="6 7">TK</strain>
    </source>
</reference>
<dbReference type="InterPro" id="IPR002784">
    <property type="entry name" value="Ribosomal_eL14_dom"/>
</dbReference>
<feature type="domain" description="KOW" evidence="4">
    <location>
        <begin position="12"/>
        <end position="41"/>
    </location>
</feature>
<evidence type="ECO:0000256" key="3">
    <source>
        <dbReference type="ARBA" id="ARBA00023274"/>
    </source>
</evidence>